<gene>
    <name evidence="5" type="primary">lipB</name>
    <name evidence="11" type="ORF">Deia_00253</name>
</gene>
<comment type="function">
    <text evidence="4 5 6">Catalyzes the transfer of endogenously produced octanoic acid from octanoyl-acyl-carrier-protein onto the lipoyl domains of lipoate-dependent enzymes. Lipoyl-ACP can also act as a substrate although octanoyl-ACP is likely to be the physiological substrate.</text>
</comment>
<proteinExistence type="inferred from homology"/>
<dbReference type="NCBIfam" id="NF010925">
    <property type="entry name" value="PRK14345.1"/>
    <property type="match status" value="1"/>
</dbReference>
<dbReference type="InterPro" id="IPR045864">
    <property type="entry name" value="aa-tRNA-synth_II/BPL/LPL"/>
</dbReference>
<evidence type="ECO:0000256" key="7">
    <source>
        <dbReference type="PIRSR" id="PIRSR016262-1"/>
    </source>
</evidence>
<evidence type="ECO:0000256" key="6">
    <source>
        <dbReference type="PIRNR" id="PIRNR016262"/>
    </source>
</evidence>
<dbReference type="GO" id="GO:0009249">
    <property type="term" value="P:protein lipoylation"/>
    <property type="evidence" value="ECO:0007669"/>
    <property type="project" value="InterPro"/>
</dbReference>
<dbReference type="PANTHER" id="PTHR10993">
    <property type="entry name" value="OCTANOYLTRANSFERASE"/>
    <property type="match status" value="1"/>
</dbReference>
<dbReference type="HAMAP" id="MF_00013">
    <property type="entry name" value="LipB"/>
    <property type="match status" value="1"/>
</dbReference>
<dbReference type="SUPFAM" id="SSF55681">
    <property type="entry name" value="Class II aaRS and biotin synthetases"/>
    <property type="match status" value="1"/>
</dbReference>
<dbReference type="Gene3D" id="3.30.930.10">
    <property type="entry name" value="Bira Bifunctional Protein, Domain 2"/>
    <property type="match status" value="1"/>
</dbReference>
<organism evidence="11 12">
    <name type="scientific">Candidatus Deianiraea vastatrix</name>
    <dbReference type="NCBI Taxonomy" id="2163644"/>
    <lineage>
        <taxon>Bacteria</taxon>
        <taxon>Pseudomonadati</taxon>
        <taxon>Pseudomonadota</taxon>
        <taxon>Alphaproteobacteria</taxon>
        <taxon>Rickettsiales</taxon>
        <taxon>Candidatus Deianiraeaceae</taxon>
        <taxon>Candidatus Deianiraea</taxon>
    </lineage>
</organism>
<dbReference type="PROSITE" id="PS51733">
    <property type="entry name" value="BPL_LPL_CATALYTIC"/>
    <property type="match status" value="1"/>
</dbReference>
<feature type="binding site" evidence="5 8">
    <location>
        <begin position="140"/>
        <end position="142"/>
    </location>
    <ligand>
        <name>substrate</name>
    </ligand>
</feature>
<dbReference type="EC" id="2.3.1.181" evidence="5 6"/>
<dbReference type="InterPro" id="IPR020605">
    <property type="entry name" value="Octanoyltransferase_CS"/>
</dbReference>
<feature type="domain" description="BPL/LPL catalytic" evidence="10">
    <location>
        <begin position="30"/>
        <end position="209"/>
    </location>
</feature>
<dbReference type="OrthoDB" id="9787061at2"/>
<comment type="pathway">
    <text evidence="1 5 6">Protein modification; protein lipoylation via endogenous pathway; protein N(6)-(lipoyl)lysine from octanoyl-[acyl-carrier-protein]: step 1/2.</text>
</comment>
<protein>
    <recommendedName>
        <fullName evidence="5 6">Octanoyltransferase</fullName>
        <ecNumber evidence="5 6">2.3.1.181</ecNumber>
    </recommendedName>
    <alternativeName>
        <fullName evidence="5">Lipoate-protein ligase B</fullName>
    </alternativeName>
    <alternativeName>
        <fullName evidence="5">Lipoyl/octanoyl transferase</fullName>
    </alternativeName>
    <alternativeName>
        <fullName evidence="5">Octanoyl-[acyl-carrier-protein]-protein N-octanoyltransferase</fullName>
    </alternativeName>
</protein>
<feature type="active site" description="Acyl-thioester intermediate" evidence="5 7">
    <location>
        <position position="171"/>
    </location>
</feature>
<dbReference type="GO" id="GO:0005737">
    <property type="term" value="C:cytoplasm"/>
    <property type="evidence" value="ECO:0007669"/>
    <property type="project" value="UniProtKB-SubCell"/>
</dbReference>
<reference evidence="11 12" key="1">
    <citation type="journal article" date="2019" name="ISME J.">
        <title>Deianiraea, an extracellular bacterium associated with the ciliate Paramecium, suggests an alternative scenario for the evolution of Rickettsiales.</title>
        <authorList>
            <person name="Castelli M."/>
            <person name="Sabaneyeva E."/>
            <person name="Lanzoni O."/>
            <person name="Lebedeva N."/>
            <person name="Floriano A.M."/>
            <person name="Gaiarsa S."/>
            <person name="Benken K."/>
            <person name="Modeo L."/>
            <person name="Bandi C."/>
            <person name="Potekhin A."/>
            <person name="Sassera D."/>
            <person name="Petroni G."/>
        </authorList>
    </citation>
    <scope>NUCLEOTIDE SEQUENCE [LARGE SCALE GENOMIC DNA]</scope>
    <source>
        <strain evidence="11">CyL4-1</strain>
    </source>
</reference>
<comment type="miscellaneous">
    <text evidence="5">In the reaction, the free carboxyl group of octanoic acid is attached via an amide linkage to the epsilon-amino group of a specific lysine residue of lipoyl domains of lipoate-dependent enzymes.</text>
</comment>
<dbReference type="PIRSF" id="PIRSF016262">
    <property type="entry name" value="LPLase"/>
    <property type="match status" value="1"/>
</dbReference>
<dbReference type="GO" id="GO:0033819">
    <property type="term" value="F:lipoyl(octanoyl) transferase activity"/>
    <property type="evidence" value="ECO:0007669"/>
    <property type="project" value="UniProtKB-EC"/>
</dbReference>
<keyword evidence="12" id="KW-1185">Reference proteome</keyword>
<dbReference type="InterPro" id="IPR000544">
    <property type="entry name" value="Octanoyltransferase"/>
</dbReference>
<evidence type="ECO:0000313" key="11">
    <source>
        <dbReference type="EMBL" id="QED23061.1"/>
    </source>
</evidence>
<evidence type="ECO:0000256" key="1">
    <source>
        <dbReference type="ARBA" id="ARBA00004821"/>
    </source>
</evidence>
<comment type="similarity">
    <text evidence="5 6">Belongs to the LipB family.</text>
</comment>
<evidence type="ECO:0000256" key="3">
    <source>
        <dbReference type="ARBA" id="ARBA00023315"/>
    </source>
</evidence>
<keyword evidence="2 5" id="KW-0808">Transferase</keyword>
<dbReference type="Pfam" id="PF21948">
    <property type="entry name" value="LplA-B_cat"/>
    <property type="match status" value="1"/>
</dbReference>
<feature type="binding site" evidence="5 8">
    <location>
        <begin position="153"/>
        <end position="155"/>
    </location>
    <ligand>
        <name>substrate</name>
    </ligand>
</feature>
<feature type="site" description="Lowers pKa of active site Cys" evidence="5 9">
    <location>
        <position position="137"/>
    </location>
</feature>
<keyword evidence="3 5" id="KW-0012">Acyltransferase</keyword>
<keyword evidence="5" id="KW-0963">Cytoplasm</keyword>
<evidence type="ECO:0000256" key="8">
    <source>
        <dbReference type="PIRSR" id="PIRSR016262-2"/>
    </source>
</evidence>
<dbReference type="RefSeq" id="WP_146820360.1">
    <property type="nucleotide sequence ID" value="NZ_CP029077.1"/>
</dbReference>
<dbReference type="AlphaFoldDB" id="A0A5B8XFI6"/>
<dbReference type="CDD" id="cd16444">
    <property type="entry name" value="LipB"/>
    <property type="match status" value="1"/>
</dbReference>
<evidence type="ECO:0000256" key="5">
    <source>
        <dbReference type="HAMAP-Rule" id="MF_00013"/>
    </source>
</evidence>
<accession>A0A5B8XFI6</accession>
<name>A0A5B8XFI6_9RICK</name>
<dbReference type="NCBIfam" id="TIGR00214">
    <property type="entry name" value="lipB"/>
    <property type="match status" value="1"/>
</dbReference>
<dbReference type="UniPathway" id="UPA00538">
    <property type="reaction ID" value="UER00592"/>
</dbReference>
<comment type="catalytic activity">
    <reaction evidence="5 6">
        <text>octanoyl-[ACP] + L-lysyl-[protein] = N(6)-octanoyl-L-lysyl-[protein] + holo-[ACP] + H(+)</text>
        <dbReference type="Rhea" id="RHEA:17665"/>
        <dbReference type="Rhea" id="RHEA-COMP:9636"/>
        <dbReference type="Rhea" id="RHEA-COMP:9685"/>
        <dbReference type="Rhea" id="RHEA-COMP:9752"/>
        <dbReference type="Rhea" id="RHEA-COMP:9928"/>
        <dbReference type="ChEBI" id="CHEBI:15378"/>
        <dbReference type="ChEBI" id="CHEBI:29969"/>
        <dbReference type="ChEBI" id="CHEBI:64479"/>
        <dbReference type="ChEBI" id="CHEBI:78463"/>
        <dbReference type="ChEBI" id="CHEBI:78809"/>
        <dbReference type="EC" id="2.3.1.181"/>
    </reaction>
</comment>
<feature type="binding site" evidence="5 8">
    <location>
        <begin position="68"/>
        <end position="75"/>
    </location>
    <ligand>
        <name>substrate</name>
    </ligand>
</feature>
<evidence type="ECO:0000256" key="2">
    <source>
        <dbReference type="ARBA" id="ARBA00022679"/>
    </source>
</evidence>
<evidence type="ECO:0000259" key="10">
    <source>
        <dbReference type="PROSITE" id="PS51733"/>
    </source>
</evidence>
<evidence type="ECO:0000256" key="4">
    <source>
        <dbReference type="ARBA" id="ARBA00024732"/>
    </source>
</evidence>
<dbReference type="EMBL" id="CP029077">
    <property type="protein sequence ID" value="QED23061.1"/>
    <property type="molecule type" value="Genomic_DNA"/>
</dbReference>
<dbReference type="PROSITE" id="PS01313">
    <property type="entry name" value="LIPB"/>
    <property type="match status" value="1"/>
</dbReference>
<evidence type="ECO:0000256" key="9">
    <source>
        <dbReference type="PIRSR" id="PIRSR016262-3"/>
    </source>
</evidence>
<dbReference type="PANTHER" id="PTHR10993:SF7">
    <property type="entry name" value="LIPOYLTRANSFERASE 2, MITOCHONDRIAL-RELATED"/>
    <property type="match status" value="1"/>
</dbReference>
<sequence>MLIINDSEKIIKYQDSFDRMLELIDKIAKNESKEVVWFLQHEDIYTIGGSGSENDILDKSIPHIYTNRGGKVTYHGSGQLIMYTMIDVRQRFNMDAGYFVRFLENVIIKTLESFEIKAYLKDKMVGVWVRNGNLEEKIAAIGIRIKNGISYHGISLNINCNLSKFDKIIPCGIQNFGVCSMQSLKKEASIVEVCEKMQEIFLDELRKIAV</sequence>
<dbReference type="Proteomes" id="UP000321934">
    <property type="component" value="Chromosome"/>
</dbReference>
<comment type="subcellular location">
    <subcellularLocation>
        <location evidence="5">Cytoplasm</location>
    </subcellularLocation>
</comment>
<dbReference type="InterPro" id="IPR004143">
    <property type="entry name" value="BPL_LPL_catalytic"/>
</dbReference>
<evidence type="ECO:0000313" key="12">
    <source>
        <dbReference type="Proteomes" id="UP000321934"/>
    </source>
</evidence>